<dbReference type="RefSeq" id="WP_193917755.1">
    <property type="nucleotide sequence ID" value="NZ_JADEXS020000001.1"/>
</dbReference>
<dbReference type="AlphaFoldDB" id="A0A8J6ZXN8"/>
<evidence type="ECO:0000256" key="1">
    <source>
        <dbReference type="SAM" id="SignalP"/>
    </source>
</evidence>
<reference evidence="2" key="1">
    <citation type="submission" date="2020-10" db="EMBL/GenBank/DDBJ databases">
        <authorList>
            <person name="Castelo-Branco R."/>
            <person name="Eusebio N."/>
            <person name="Adriana R."/>
            <person name="Vieira A."/>
            <person name="Brugerolle De Fraissinette N."/>
            <person name="Rezende De Castro R."/>
            <person name="Schneider M.P."/>
            <person name="Vasconcelos V."/>
            <person name="Leao P.N."/>
        </authorList>
    </citation>
    <scope>NUCLEOTIDE SEQUENCE</scope>
    <source>
        <strain evidence="2">LEGE 12446</strain>
    </source>
</reference>
<feature type="signal peptide" evidence="1">
    <location>
        <begin position="1"/>
        <end position="26"/>
    </location>
</feature>
<dbReference type="Proteomes" id="UP000622533">
    <property type="component" value="Unassembled WGS sequence"/>
</dbReference>
<evidence type="ECO:0000313" key="3">
    <source>
        <dbReference type="Proteomes" id="UP000622533"/>
    </source>
</evidence>
<keyword evidence="3" id="KW-1185">Reference proteome</keyword>
<keyword evidence="1" id="KW-0732">Signal</keyword>
<accession>A0A8J6ZXN8</accession>
<organism evidence="2 3">
    <name type="scientific">Desmonostoc muscorum LEGE 12446</name>
    <dbReference type="NCBI Taxonomy" id="1828758"/>
    <lineage>
        <taxon>Bacteria</taxon>
        <taxon>Bacillati</taxon>
        <taxon>Cyanobacteriota</taxon>
        <taxon>Cyanophyceae</taxon>
        <taxon>Nostocales</taxon>
        <taxon>Nostocaceae</taxon>
        <taxon>Desmonostoc</taxon>
    </lineage>
</organism>
<sequence length="223" mass="24346">MAKNKNLSLMIAALTLFALNSSPIIALEKRPSQEIPIDELVKETMQFAEVSNNQMNLAWYLPLEAFGAPPQPVLVIAVVKADISSPDSFKFASEAEAQKGLKVTYTDSSGKSIVLAKAPKSGDVDLFITEMKPIFSKIAGKFGEGMWFFTYKNVDDSGKSIVSPYEPGKLKVSFSGKSSTPQPESTVELPLNSLFVPRLCPNGKPAHVSWKYCPWDGTPLTLK</sequence>
<name>A0A8J6ZXN8_DESMC</name>
<dbReference type="EMBL" id="JADEXS010000199">
    <property type="protein sequence ID" value="MBE9023839.1"/>
    <property type="molecule type" value="Genomic_DNA"/>
</dbReference>
<comment type="caution">
    <text evidence="2">The sequence shown here is derived from an EMBL/GenBank/DDBJ whole genome shotgun (WGS) entry which is preliminary data.</text>
</comment>
<gene>
    <name evidence="2" type="ORF">IQ276_15805</name>
</gene>
<protein>
    <submittedName>
        <fullName evidence="2">Uncharacterized protein</fullName>
    </submittedName>
</protein>
<proteinExistence type="predicted"/>
<evidence type="ECO:0000313" key="2">
    <source>
        <dbReference type="EMBL" id="MBE9023839.1"/>
    </source>
</evidence>
<feature type="chain" id="PRO_5035203834" evidence="1">
    <location>
        <begin position="27"/>
        <end position="223"/>
    </location>
</feature>